<dbReference type="EMBL" id="QGHV01000051">
    <property type="protein sequence ID" value="PWT36858.1"/>
    <property type="molecule type" value="Genomic_DNA"/>
</dbReference>
<name>A0A855XC23_LIMRT</name>
<dbReference type="Proteomes" id="UP000245980">
    <property type="component" value="Unassembled WGS sequence"/>
</dbReference>
<dbReference type="Proteomes" id="UP000245735">
    <property type="component" value="Unassembled WGS sequence"/>
</dbReference>
<comment type="caution">
    <text evidence="3">The sequence shown here is derived from an EMBL/GenBank/DDBJ whole genome shotgun (WGS) entry which is preliminary data.</text>
</comment>
<dbReference type="EMBL" id="QGHT01000054">
    <property type="protein sequence ID" value="PWT40178.1"/>
    <property type="molecule type" value="Genomic_DNA"/>
</dbReference>
<evidence type="ECO:0000313" key="4">
    <source>
        <dbReference type="Proteomes" id="UP000245735"/>
    </source>
</evidence>
<proteinExistence type="predicted"/>
<sequence>MAPIISIIVPVFNVFSYLPSMLDSIINQSLPAQKMEVILIDDGSNDGTINICKNYCRYYKNFRYVQQEHRGVSYARNSGIKLANGEWIVFLDGDDIISKDYLEKMLFYVLNKDVKMVQCSYSKCPQSLYKNEKINVHSITSSYYFNKMMDKSLPMYNGYLWNKIFNRNIILTHKLEFNENISLWEDMIFVEEYLKYISKVIIIDSKLYYYRIRNESITNQNNKINSEKKKASYELLKIFRFPSKSWFITLNILFRTKISIIKAKYLIWKEKKYS</sequence>
<dbReference type="PANTHER" id="PTHR22916:SF3">
    <property type="entry name" value="UDP-GLCNAC:BETAGAL BETA-1,3-N-ACETYLGLUCOSAMINYLTRANSFERASE-LIKE PROTEIN 1"/>
    <property type="match status" value="1"/>
</dbReference>
<gene>
    <name evidence="3" type="ORF">DKZ22_09370</name>
    <name evidence="2" type="ORF">DKZ35_08060</name>
</gene>
<evidence type="ECO:0000313" key="5">
    <source>
        <dbReference type="Proteomes" id="UP000245980"/>
    </source>
</evidence>
<evidence type="ECO:0000313" key="3">
    <source>
        <dbReference type="EMBL" id="PWT40178.1"/>
    </source>
</evidence>
<dbReference type="RefSeq" id="WP_109884668.1">
    <property type="nucleotide sequence ID" value="NZ_QGHR01000032.1"/>
</dbReference>
<evidence type="ECO:0000259" key="1">
    <source>
        <dbReference type="Pfam" id="PF00535"/>
    </source>
</evidence>
<dbReference type="GO" id="GO:0016758">
    <property type="term" value="F:hexosyltransferase activity"/>
    <property type="evidence" value="ECO:0007669"/>
    <property type="project" value="UniProtKB-ARBA"/>
</dbReference>
<dbReference type="Gene3D" id="3.90.550.10">
    <property type="entry name" value="Spore Coat Polysaccharide Biosynthesis Protein SpsA, Chain A"/>
    <property type="match status" value="1"/>
</dbReference>
<dbReference type="AlphaFoldDB" id="A0A855XC23"/>
<dbReference type="SUPFAM" id="SSF53448">
    <property type="entry name" value="Nucleotide-diphospho-sugar transferases"/>
    <property type="match status" value="1"/>
</dbReference>
<dbReference type="PANTHER" id="PTHR22916">
    <property type="entry name" value="GLYCOSYLTRANSFERASE"/>
    <property type="match status" value="1"/>
</dbReference>
<dbReference type="InterPro" id="IPR001173">
    <property type="entry name" value="Glyco_trans_2-like"/>
</dbReference>
<feature type="domain" description="Glycosyltransferase 2-like" evidence="1">
    <location>
        <begin position="6"/>
        <end position="160"/>
    </location>
</feature>
<evidence type="ECO:0000313" key="2">
    <source>
        <dbReference type="EMBL" id="PWT36858.1"/>
    </source>
</evidence>
<organism evidence="3 5">
    <name type="scientific">Limosilactobacillus reuteri</name>
    <name type="common">Lactobacillus reuteri</name>
    <dbReference type="NCBI Taxonomy" id="1598"/>
    <lineage>
        <taxon>Bacteria</taxon>
        <taxon>Bacillati</taxon>
        <taxon>Bacillota</taxon>
        <taxon>Bacilli</taxon>
        <taxon>Lactobacillales</taxon>
        <taxon>Lactobacillaceae</taxon>
        <taxon>Limosilactobacillus</taxon>
    </lineage>
</organism>
<reference evidence="4 5" key="1">
    <citation type="journal article" date="2018" name="Front. Microbiol.">
        <title>Comparative Genomics of the Herbivore Gut Symbiont Lactobacillus reuteri Reveals Genetic Diversity and Lifestyle Adaptation.</title>
        <authorList>
            <person name="Zhao J."/>
        </authorList>
    </citation>
    <scope>NUCLEOTIDE SEQUENCE [LARGE SCALE GENOMIC DNA]</scope>
    <source>
        <strain evidence="3 5">LR10</strain>
        <strain evidence="4">LR9</strain>
    </source>
</reference>
<accession>A0A855XC23</accession>
<reference evidence="3" key="2">
    <citation type="submission" date="2018-05" db="EMBL/GenBank/DDBJ databases">
        <authorList>
            <person name="Peng X.Y."/>
            <person name="Xu Y.F."/>
            <person name="Luo D."/>
            <person name="Yu J."/>
            <person name="Gu J.Y."/>
        </authorList>
    </citation>
    <scope>NUCLEOTIDE SEQUENCE</scope>
    <source>
        <strain evidence="3">LR10</strain>
        <strain evidence="2">LR9</strain>
    </source>
</reference>
<dbReference type="InterPro" id="IPR029044">
    <property type="entry name" value="Nucleotide-diphossugar_trans"/>
</dbReference>
<protein>
    <recommendedName>
        <fullName evidence="1">Glycosyltransferase 2-like domain-containing protein</fullName>
    </recommendedName>
</protein>
<dbReference type="Pfam" id="PF00535">
    <property type="entry name" value="Glycos_transf_2"/>
    <property type="match status" value="1"/>
</dbReference>
<dbReference type="CDD" id="cd00761">
    <property type="entry name" value="Glyco_tranf_GTA_type"/>
    <property type="match status" value="1"/>
</dbReference>